<dbReference type="OrthoDB" id="3767358at2"/>
<name>A0A4Q2RX06_9ACTN</name>
<protein>
    <recommendedName>
        <fullName evidence="3">PD-(D/E)XK nuclease family protein</fullName>
    </recommendedName>
</protein>
<dbReference type="EMBL" id="SDWS01000002">
    <property type="protein sequence ID" value="RYB92494.1"/>
    <property type="molecule type" value="Genomic_DNA"/>
</dbReference>
<reference evidence="1 2" key="1">
    <citation type="submission" date="2019-01" db="EMBL/GenBank/DDBJ databases">
        <title>Novel species of Nocardioides.</title>
        <authorList>
            <person name="Liu Q."/>
            <person name="Xin Y.-H."/>
        </authorList>
    </citation>
    <scope>NUCLEOTIDE SEQUENCE [LARGE SCALE GENOMIC DNA]</scope>
    <source>
        <strain evidence="1 2">HLT3-15</strain>
    </source>
</reference>
<sequence length="292" mass="32936">MTGSIEDPWALLRRLKLGREEFCQRLLTMLVLEGPYPRWNTRSTPSERGLRFLRRLDQLSFGIAEFDDAAVFVDELDLPSRDGVEPGCAPDYAVVTASRLWIVELKTEAASHRADQVPSYFAYAAHHHPDARIDLTYISPPFRGPALEAANGGRFAHLTWPDLMPLVVEVWGRQPGVLGRIVEALSQTLEESDEKWQAWRTGRLDEPAAAARALARRTSADGRQRALDHRFDSIEELEQVRVQLRDELIRDGSDSRPWVWRAATSGGEALTATGAETGYELRLSRYTEGRLD</sequence>
<gene>
    <name evidence="1" type="ORF">EUA06_05980</name>
</gene>
<evidence type="ECO:0000313" key="1">
    <source>
        <dbReference type="EMBL" id="RYB92494.1"/>
    </source>
</evidence>
<dbReference type="Proteomes" id="UP000291838">
    <property type="component" value="Unassembled WGS sequence"/>
</dbReference>
<evidence type="ECO:0000313" key="2">
    <source>
        <dbReference type="Proteomes" id="UP000291838"/>
    </source>
</evidence>
<organism evidence="1 2">
    <name type="scientific">Nocardioides glacieisoli</name>
    <dbReference type="NCBI Taxonomy" id="1168730"/>
    <lineage>
        <taxon>Bacteria</taxon>
        <taxon>Bacillati</taxon>
        <taxon>Actinomycetota</taxon>
        <taxon>Actinomycetes</taxon>
        <taxon>Propionibacteriales</taxon>
        <taxon>Nocardioidaceae</taxon>
        <taxon>Nocardioides</taxon>
    </lineage>
</organism>
<dbReference type="AlphaFoldDB" id="A0A4Q2RX06"/>
<evidence type="ECO:0008006" key="3">
    <source>
        <dbReference type="Google" id="ProtNLM"/>
    </source>
</evidence>
<proteinExistence type="predicted"/>
<comment type="caution">
    <text evidence="1">The sequence shown here is derived from an EMBL/GenBank/DDBJ whole genome shotgun (WGS) entry which is preliminary data.</text>
</comment>
<keyword evidence="2" id="KW-1185">Reference proteome</keyword>
<accession>A0A4Q2RX06</accession>
<dbReference type="RefSeq" id="WP_129474099.1">
    <property type="nucleotide sequence ID" value="NZ_SDWS01000002.1"/>
</dbReference>